<keyword evidence="6" id="KW-0256">Endoplasmic reticulum</keyword>
<dbReference type="Pfam" id="PF02517">
    <property type="entry name" value="Rce1-like"/>
    <property type="match status" value="1"/>
</dbReference>
<keyword evidence="7 11" id="KW-1133">Transmembrane helix</keyword>
<dbReference type="Proteomes" id="UP001412067">
    <property type="component" value="Unassembled WGS sequence"/>
</dbReference>
<evidence type="ECO:0000256" key="6">
    <source>
        <dbReference type="ARBA" id="ARBA00022824"/>
    </source>
</evidence>
<comment type="caution">
    <text evidence="13">The sequence shown here is derived from an EMBL/GenBank/DDBJ whole genome shotgun (WGS) entry which is preliminary data.</text>
</comment>
<gene>
    <name evidence="13" type="primary">FACE2</name>
    <name evidence="13" type="ORF">KSP40_PGU008959</name>
</gene>
<feature type="domain" description="CAAX prenyl protease 2/Lysostaphin resistance protein A-like" evidence="12">
    <location>
        <begin position="176"/>
        <end position="256"/>
    </location>
</feature>
<evidence type="ECO:0000256" key="1">
    <source>
        <dbReference type="ARBA" id="ARBA00004477"/>
    </source>
</evidence>
<keyword evidence="3 13" id="KW-0645">Protease</keyword>
<accession>A0ABR2N318</accession>
<keyword evidence="5" id="KW-0378">Hydrolase</keyword>
<evidence type="ECO:0000313" key="13">
    <source>
        <dbReference type="EMBL" id="KAK8970205.1"/>
    </source>
</evidence>
<evidence type="ECO:0000256" key="7">
    <source>
        <dbReference type="ARBA" id="ARBA00022989"/>
    </source>
</evidence>
<feature type="transmembrane region" description="Helical" evidence="11">
    <location>
        <begin position="30"/>
        <end position="53"/>
    </location>
</feature>
<evidence type="ECO:0000256" key="4">
    <source>
        <dbReference type="ARBA" id="ARBA00022692"/>
    </source>
</evidence>
<evidence type="ECO:0000256" key="3">
    <source>
        <dbReference type="ARBA" id="ARBA00022670"/>
    </source>
</evidence>
<dbReference type="GO" id="GO:0008233">
    <property type="term" value="F:peptidase activity"/>
    <property type="evidence" value="ECO:0007669"/>
    <property type="project" value="UniProtKB-KW"/>
</dbReference>
<feature type="transmembrane region" description="Helical" evidence="11">
    <location>
        <begin position="269"/>
        <end position="286"/>
    </location>
</feature>
<evidence type="ECO:0000256" key="2">
    <source>
        <dbReference type="ARBA" id="ARBA00006897"/>
    </source>
</evidence>
<dbReference type="InterPro" id="IPR003675">
    <property type="entry name" value="Rce1/LyrA-like_dom"/>
</dbReference>
<sequence length="311" mass="34161">MAAVAALHELPTAAGITVMAIEGSPLSKSVALIACVVMALGYVLVLYVPTFVLRLPPSTSLESFLLRRFTCALVFSAVSALASASLLGIGRFRDVSVMLSVYGIRKDHMWQALVFPLLLSCLLYTGSLVSKLLFLLHGWRERAGNSFFDQELCHIFVAAARISLEHALDCVHNMVAWRNYVVAPFTEELVFRACMIPLLLCSGFQTQSIIFFGPIFFSLGLQLGYTVVFGWYATFLFIRTGNIISAIIAHIFCNAVGLPIVFSPRTRGLATIAFIVGLASFSWFLFPASNPILYNSSLESCSCWQGCCSWH</sequence>
<feature type="transmembrane region" description="Helical" evidence="11">
    <location>
        <begin position="243"/>
        <end position="262"/>
    </location>
</feature>
<dbReference type="EC" id="3.4.26.1" evidence="10"/>
<keyword evidence="14" id="KW-1185">Reference proteome</keyword>
<evidence type="ECO:0000256" key="5">
    <source>
        <dbReference type="ARBA" id="ARBA00022801"/>
    </source>
</evidence>
<evidence type="ECO:0000313" key="14">
    <source>
        <dbReference type="Proteomes" id="UP001412067"/>
    </source>
</evidence>
<organism evidence="13 14">
    <name type="scientific">Platanthera guangdongensis</name>
    <dbReference type="NCBI Taxonomy" id="2320717"/>
    <lineage>
        <taxon>Eukaryota</taxon>
        <taxon>Viridiplantae</taxon>
        <taxon>Streptophyta</taxon>
        <taxon>Embryophyta</taxon>
        <taxon>Tracheophyta</taxon>
        <taxon>Spermatophyta</taxon>
        <taxon>Magnoliopsida</taxon>
        <taxon>Liliopsida</taxon>
        <taxon>Asparagales</taxon>
        <taxon>Orchidaceae</taxon>
        <taxon>Orchidoideae</taxon>
        <taxon>Orchideae</taxon>
        <taxon>Orchidinae</taxon>
        <taxon>Platanthera</taxon>
    </lineage>
</organism>
<dbReference type="EMBL" id="JBBWWR010000002">
    <property type="protein sequence ID" value="KAK8970205.1"/>
    <property type="molecule type" value="Genomic_DNA"/>
</dbReference>
<feature type="transmembrane region" description="Helical" evidence="11">
    <location>
        <begin position="109"/>
        <end position="136"/>
    </location>
</feature>
<evidence type="ECO:0000256" key="11">
    <source>
        <dbReference type="SAM" id="Phobius"/>
    </source>
</evidence>
<evidence type="ECO:0000256" key="9">
    <source>
        <dbReference type="ARBA" id="ARBA00047280"/>
    </source>
</evidence>
<evidence type="ECO:0000256" key="8">
    <source>
        <dbReference type="ARBA" id="ARBA00023136"/>
    </source>
</evidence>
<reference evidence="13 14" key="1">
    <citation type="journal article" date="2022" name="Nat. Plants">
        <title>Genomes of leafy and leafless Platanthera orchids illuminate the evolution of mycoheterotrophy.</title>
        <authorList>
            <person name="Li M.H."/>
            <person name="Liu K.W."/>
            <person name="Li Z."/>
            <person name="Lu H.C."/>
            <person name="Ye Q.L."/>
            <person name="Zhang D."/>
            <person name="Wang J.Y."/>
            <person name="Li Y.F."/>
            <person name="Zhong Z.M."/>
            <person name="Liu X."/>
            <person name="Yu X."/>
            <person name="Liu D.K."/>
            <person name="Tu X.D."/>
            <person name="Liu B."/>
            <person name="Hao Y."/>
            <person name="Liao X.Y."/>
            <person name="Jiang Y.T."/>
            <person name="Sun W.H."/>
            <person name="Chen J."/>
            <person name="Chen Y.Q."/>
            <person name="Ai Y."/>
            <person name="Zhai J.W."/>
            <person name="Wu S.S."/>
            <person name="Zhou Z."/>
            <person name="Hsiao Y.Y."/>
            <person name="Wu W.L."/>
            <person name="Chen Y.Y."/>
            <person name="Lin Y.F."/>
            <person name="Hsu J.L."/>
            <person name="Li C.Y."/>
            <person name="Wang Z.W."/>
            <person name="Zhao X."/>
            <person name="Zhong W.Y."/>
            <person name="Ma X.K."/>
            <person name="Ma L."/>
            <person name="Huang J."/>
            <person name="Chen G.Z."/>
            <person name="Huang M.Z."/>
            <person name="Huang L."/>
            <person name="Peng D.H."/>
            <person name="Luo Y.B."/>
            <person name="Zou S.Q."/>
            <person name="Chen S.P."/>
            <person name="Lan S."/>
            <person name="Tsai W.C."/>
            <person name="Van de Peer Y."/>
            <person name="Liu Z.J."/>
        </authorList>
    </citation>
    <scope>NUCLEOTIDE SEQUENCE [LARGE SCALE GENOMIC DNA]</scope>
    <source>
        <strain evidence="13">Lor288</strain>
    </source>
</reference>
<keyword evidence="4 11" id="KW-0812">Transmembrane</keyword>
<dbReference type="PANTHER" id="PTHR13046:SF0">
    <property type="entry name" value="CAAX PRENYL PROTEASE 2"/>
    <property type="match status" value="1"/>
</dbReference>
<comment type="catalytic activity">
    <reaction evidence="9">
        <text>Hydrolyzes the peptide bond -P2-(S-farnesyl or geranylgeranyl)C-P1'-P2'-P3'-COOH where P1' and P2' are amino acids with aliphatic sidechains and P3' is any C-terminal residue.</text>
        <dbReference type="EC" id="3.4.26.1"/>
    </reaction>
</comment>
<evidence type="ECO:0000259" key="12">
    <source>
        <dbReference type="Pfam" id="PF02517"/>
    </source>
</evidence>
<keyword evidence="8 11" id="KW-0472">Membrane</keyword>
<evidence type="ECO:0000256" key="10">
    <source>
        <dbReference type="ARBA" id="ARBA00049729"/>
    </source>
</evidence>
<dbReference type="PANTHER" id="PTHR13046">
    <property type="entry name" value="PROTEASE U48 CAAX PRENYL PROTEASE RCE1"/>
    <property type="match status" value="1"/>
</dbReference>
<proteinExistence type="inferred from homology"/>
<comment type="similarity">
    <text evidence="2">Belongs to the peptidase U48 family.</text>
</comment>
<comment type="subcellular location">
    <subcellularLocation>
        <location evidence="1">Endoplasmic reticulum membrane</location>
        <topology evidence="1">Multi-pass membrane protein</topology>
    </subcellularLocation>
</comment>
<protein>
    <recommendedName>
        <fullName evidence="10">intramembrane prenyl-peptidase Rce1</fullName>
        <ecNumber evidence="10">3.4.26.1</ecNumber>
    </recommendedName>
</protein>
<dbReference type="InterPro" id="IPR039731">
    <property type="entry name" value="Rce1"/>
</dbReference>
<name>A0ABR2N318_9ASPA</name>
<feature type="transmembrane region" description="Helical" evidence="11">
    <location>
        <begin position="65"/>
        <end position="89"/>
    </location>
</feature>
<feature type="transmembrane region" description="Helical" evidence="11">
    <location>
        <begin position="209"/>
        <end position="231"/>
    </location>
</feature>
<dbReference type="GO" id="GO:0006508">
    <property type="term" value="P:proteolysis"/>
    <property type="evidence" value="ECO:0007669"/>
    <property type="project" value="UniProtKB-KW"/>
</dbReference>